<evidence type="ECO:0000259" key="1">
    <source>
        <dbReference type="Pfam" id="PF01261"/>
    </source>
</evidence>
<sequence length="294" mass="32758">MSLNVSVGTAPINWNNVDVPGYRPPTPYEQMLDEMAQAGYEGTEIGRDFPTDPNKLLDDLARRGLRPASQYCPTNLRVRGNHAADIELVTRTAKFLNSIGVDVVVVADSGSPERWAMAGHVPDDAEMGEDEWLSMAEGLHKIADACAQLGVRVAFHNHAGTYVETERELDELMSLTDPYKIGLCLDVGHLLYGGGDVLDVCKKYGDRIIYVHLKDVDMGVLDKCKQENLGFREALYMGIFTEFGKGGLDFRGFFNALDEHNYSGWIIVEQDTTKLSPLESARHNRQFLRENFGI</sequence>
<dbReference type="EMBL" id="CP001825">
    <property type="protein sequence ID" value="ACZ42427.1"/>
    <property type="molecule type" value="Genomic_DNA"/>
</dbReference>
<keyword evidence="2" id="KW-0413">Isomerase</keyword>
<dbReference type="InterPro" id="IPR013022">
    <property type="entry name" value="Xyl_isomerase-like_TIM-brl"/>
</dbReference>
<dbReference type="GO" id="GO:0016853">
    <property type="term" value="F:isomerase activity"/>
    <property type="evidence" value="ECO:0007669"/>
    <property type="project" value="UniProtKB-KW"/>
</dbReference>
<dbReference type="Pfam" id="PF01261">
    <property type="entry name" value="AP_endonuc_2"/>
    <property type="match status" value="1"/>
</dbReference>
<dbReference type="InterPro" id="IPR050312">
    <property type="entry name" value="IolE/XylAMocC-like"/>
</dbReference>
<dbReference type="InterPro" id="IPR036237">
    <property type="entry name" value="Xyl_isomerase-like_sf"/>
</dbReference>
<proteinExistence type="predicted"/>
<dbReference type="AlphaFoldDB" id="D1CCB2"/>
<dbReference type="eggNOG" id="COG1082">
    <property type="taxonomic scope" value="Bacteria"/>
</dbReference>
<dbReference type="OrthoDB" id="9779184at2"/>
<dbReference type="PANTHER" id="PTHR12110:SF41">
    <property type="entry name" value="INOSOSE DEHYDRATASE"/>
    <property type="match status" value="1"/>
</dbReference>
<evidence type="ECO:0000313" key="2">
    <source>
        <dbReference type="EMBL" id="ACZ42427.1"/>
    </source>
</evidence>
<dbReference type="PANTHER" id="PTHR12110">
    <property type="entry name" value="HYDROXYPYRUVATE ISOMERASE"/>
    <property type="match status" value="1"/>
</dbReference>
<gene>
    <name evidence="2" type="ordered locus">Tter_1521</name>
</gene>
<dbReference type="STRING" id="525904.Tter_1521"/>
<reference evidence="3" key="1">
    <citation type="journal article" date="2010" name="Stand. Genomic Sci.">
        <title>Complete genome sequence of 'Thermobaculum terrenum' type strain (YNP1).</title>
        <authorList>
            <person name="Kiss H."/>
            <person name="Cleland D."/>
            <person name="Lapidus A."/>
            <person name="Lucas S."/>
            <person name="Glavina Del Rio T."/>
            <person name="Nolan M."/>
            <person name="Tice H."/>
            <person name="Han C."/>
            <person name="Goodwin L."/>
            <person name="Pitluck S."/>
            <person name="Liolios K."/>
            <person name="Ivanova N."/>
            <person name="Mavromatis K."/>
            <person name="Ovchinnikova G."/>
            <person name="Pati A."/>
            <person name="Chen A."/>
            <person name="Palaniappan K."/>
            <person name="Land M."/>
            <person name="Hauser L."/>
            <person name="Chang Y."/>
            <person name="Jeffries C."/>
            <person name="Lu M."/>
            <person name="Brettin T."/>
            <person name="Detter J."/>
            <person name="Goker M."/>
            <person name="Tindall B."/>
            <person name="Beck B."/>
            <person name="McDermott T."/>
            <person name="Woyke T."/>
            <person name="Bristow J."/>
            <person name="Eisen J."/>
            <person name="Markowitz V."/>
            <person name="Hugenholtz P."/>
            <person name="Kyrpides N."/>
            <person name="Klenk H."/>
            <person name="Cheng J."/>
        </authorList>
    </citation>
    <scope>NUCLEOTIDE SEQUENCE [LARGE SCALE GENOMIC DNA]</scope>
    <source>
        <strain evidence="3">ATCC BAA-798 / YNP1</strain>
    </source>
</reference>
<dbReference type="RefSeq" id="WP_012875461.1">
    <property type="nucleotide sequence ID" value="NC_013525.1"/>
</dbReference>
<evidence type="ECO:0000313" key="3">
    <source>
        <dbReference type="Proteomes" id="UP000000323"/>
    </source>
</evidence>
<organism evidence="2 3">
    <name type="scientific">Thermobaculum terrenum (strain ATCC BAA-798 / CCMEE 7001 / YNP1)</name>
    <dbReference type="NCBI Taxonomy" id="525904"/>
    <lineage>
        <taxon>Bacteria</taxon>
        <taxon>Bacillati</taxon>
        <taxon>Chloroflexota</taxon>
        <taxon>Chloroflexia</taxon>
        <taxon>Candidatus Thermobaculales</taxon>
        <taxon>Candidatus Thermobaculaceae</taxon>
        <taxon>Thermobaculum</taxon>
    </lineage>
</organism>
<accession>D1CCB2</accession>
<dbReference type="Proteomes" id="UP000000323">
    <property type="component" value="Chromosome 1"/>
</dbReference>
<dbReference type="HOGENOM" id="CLU_059523_0_0_0"/>
<dbReference type="Gene3D" id="3.20.20.150">
    <property type="entry name" value="Divalent-metal-dependent TIM barrel enzymes"/>
    <property type="match status" value="1"/>
</dbReference>
<feature type="domain" description="Xylose isomerase-like TIM barrel" evidence="1">
    <location>
        <begin position="33"/>
        <end position="290"/>
    </location>
</feature>
<name>D1CCB2_THET1</name>
<dbReference type="SUPFAM" id="SSF51658">
    <property type="entry name" value="Xylose isomerase-like"/>
    <property type="match status" value="1"/>
</dbReference>
<keyword evidence="3" id="KW-1185">Reference proteome</keyword>
<dbReference type="KEGG" id="ttr:Tter_1521"/>
<protein>
    <submittedName>
        <fullName evidence="2">Xylose isomerase domain protein TIM barrel</fullName>
    </submittedName>
</protein>